<accession>A0ABY4X5W5</accession>
<reference evidence="2" key="1">
    <citation type="journal article" date="2022" name="Toxins">
        <title>Genomic Analysis of Sphingopyxis sp. USTB-05 for Biodegrading Cyanobacterial Hepatotoxins.</title>
        <authorList>
            <person name="Liu C."/>
            <person name="Xu Q."/>
            <person name="Zhao Z."/>
            <person name="Zhang H."/>
            <person name="Liu X."/>
            <person name="Yin C."/>
            <person name="Liu Y."/>
            <person name="Yan H."/>
        </authorList>
    </citation>
    <scope>NUCLEOTIDE SEQUENCE</scope>
    <source>
        <strain evidence="2">NBD5</strain>
    </source>
</reference>
<dbReference type="SUPFAM" id="SSF55729">
    <property type="entry name" value="Acyl-CoA N-acyltransferases (Nat)"/>
    <property type="match status" value="1"/>
</dbReference>
<dbReference type="PANTHER" id="PTHR31435:SF10">
    <property type="entry name" value="BSR4717 PROTEIN"/>
    <property type="match status" value="1"/>
</dbReference>
<dbReference type="InterPro" id="IPR016181">
    <property type="entry name" value="Acyl_CoA_acyltransferase"/>
</dbReference>
<evidence type="ECO:0000259" key="1">
    <source>
        <dbReference type="PROSITE" id="PS51729"/>
    </source>
</evidence>
<evidence type="ECO:0000313" key="3">
    <source>
        <dbReference type="Proteomes" id="UP001056937"/>
    </source>
</evidence>
<dbReference type="RefSeq" id="WP_252166083.1">
    <property type="nucleotide sequence ID" value="NZ_CP084930.1"/>
</dbReference>
<dbReference type="InterPro" id="IPR031165">
    <property type="entry name" value="GNAT_YJDJ"/>
</dbReference>
<organism evidence="2 3">
    <name type="scientific">Sphingomonas morindae</name>
    <dbReference type="NCBI Taxonomy" id="1541170"/>
    <lineage>
        <taxon>Bacteria</taxon>
        <taxon>Pseudomonadati</taxon>
        <taxon>Pseudomonadota</taxon>
        <taxon>Alphaproteobacteria</taxon>
        <taxon>Sphingomonadales</taxon>
        <taxon>Sphingomonadaceae</taxon>
        <taxon>Sphingomonas</taxon>
    </lineage>
</organism>
<dbReference type="Gene3D" id="3.40.630.30">
    <property type="match status" value="1"/>
</dbReference>
<dbReference type="PANTHER" id="PTHR31435">
    <property type="entry name" value="PROTEIN NATD1"/>
    <property type="match status" value="1"/>
</dbReference>
<protein>
    <submittedName>
        <fullName evidence="2">N-acetyltransferase</fullName>
    </submittedName>
</protein>
<sequence>MTAGDVADNSALHRYELAVEGDLAFAEYRDEGSVRVFTHTVVPAPLEGQGLGSRLVAAALEDCRAHGRTVRPVCAFVAAYMDRHPETRDLL</sequence>
<dbReference type="Proteomes" id="UP001056937">
    <property type="component" value="Chromosome 1"/>
</dbReference>
<dbReference type="PROSITE" id="PS51729">
    <property type="entry name" value="GNAT_YJDJ"/>
    <property type="match status" value="1"/>
</dbReference>
<dbReference type="InterPro" id="IPR045057">
    <property type="entry name" value="Gcn5-rel_NAT"/>
</dbReference>
<keyword evidence="3" id="KW-1185">Reference proteome</keyword>
<dbReference type="EMBL" id="CP084930">
    <property type="protein sequence ID" value="USI72274.1"/>
    <property type="molecule type" value="Genomic_DNA"/>
</dbReference>
<proteinExistence type="predicted"/>
<feature type="domain" description="N-acetyltransferase" evidence="1">
    <location>
        <begin position="7"/>
        <end position="91"/>
    </location>
</feature>
<evidence type="ECO:0000313" key="2">
    <source>
        <dbReference type="EMBL" id="USI72274.1"/>
    </source>
</evidence>
<gene>
    <name evidence="2" type="ORF">LHA26_13365</name>
</gene>
<dbReference type="Pfam" id="PF14542">
    <property type="entry name" value="Acetyltransf_CG"/>
    <property type="match status" value="1"/>
</dbReference>
<name>A0ABY4X5W5_9SPHN</name>